<evidence type="ECO:0000256" key="5">
    <source>
        <dbReference type="ARBA" id="ARBA00022989"/>
    </source>
</evidence>
<comment type="caution">
    <text evidence="11">The sequence shown here is derived from an EMBL/GenBank/DDBJ whole genome shotgun (WGS) entry which is preliminary data.</text>
</comment>
<evidence type="ECO:0000256" key="2">
    <source>
        <dbReference type="ARBA" id="ARBA00008017"/>
    </source>
</evidence>
<feature type="transmembrane region" description="Helical" evidence="8">
    <location>
        <begin position="22"/>
        <end position="43"/>
    </location>
</feature>
<feature type="region of interest" description="Disordered" evidence="7">
    <location>
        <begin position="441"/>
        <end position="470"/>
    </location>
</feature>
<dbReference type="OrthoDB" id="9809206at2"/>
<feature type="domain" description="Mechanosensitive ion channel MscS C-terminal" evidence="10">
    <location>
        <begin position="331"/>
        <end position="414"/>
    </location>
</feature>
<evidence type="ECO:0000256" key="3">
    <source>
        <dbReference type="ARBA" id="ARBA00022475"/>
    </source>
</evidence>
<dbReference type="GO" id="GO:0008381">
    <property type="term" value="F:mechanosensitive monoatomic ion channel activity"/>
    <property type="evidence" value="ECO:0007669"/>
    <property type="project" value="UniProtKB-ARBA"/>
</dbReference>
<dbReference type="InterPro" id="IPR011014">
    <property type="entry name" value="MscS_channel_TM-2"/>
</dbReference>
<dbReference type="SUPFAM" id="SSF50182">
    <property type="entry name" value="Sm-like ribonucleoproteins"/>
    <property type="match status" value="1"/>
</dbReference>
<feature type="transmembrane region" description="Helical" evidence="8">
    <location>
        <begin position="97"/>
        <end position="119"/>
    </location>
</feature>
<evidence type="ECO:0000313" key="12">
    <source>
        <dbReference type="Proteomes" id="UP000587070"/>
    </source>
</evidence>
<sequence length="470" mass="51031">MNERELFSLLRGIWRELQEPDAWWQFVALFASLAIAWWLTRLLRQYSRDASGERSALREFGESGLRRVSFPLLALALVLLARAALQPWWGHVGMIDLAVPLLLSLAVVRVTVYVLRRAFAPSGWLAASERFFALTVWLCLALYITGLSDPLIDMLEQVTFSVGKQRLDLWVVLHAAVTVLATLLIALWAAGFVEQRLLRAQDMDSNVRVLFARLAKSLLSLVALLFSLSLVGIDITALSVFGGALAVGLGFGLQKIASNYVSGFIILLDRSIRIGNVIAVDATTSGVVTQITTRYTVVNTQTGSEVIIPNEYLVSNIIQNRSFTDSRVRVAVQVQIAYDADIDLAMQLMTEVANAQSRTLADPPARVLLTQFADSGLNLELGFWIGDPEAGSANIRSDVSVAVLRAFRAHGIEIPFPQREVRLLGQPVVCAATSLEASAAPSPAATAELSATPPAAPAAPVKPPPSPTPK</sequence>
<evidence type="ECO:0000256" key="6">
    <source>
        <dbReference type="ARBA" id="ARBA00023136"/>
    </source>
</evidence>
<dbReference type="InterPro" id="IPR052702">
    <property type="entry name" value="MscS-like_channel"/>
</dbReference>
<organism evidence="11 12">
    <name type="scientific">Rhodocyclus tenuis</name>
    <name type="common">Rhodospirillum tenue</name>
    <dbReference type="NCBI Taxonomy" id="1066"/>
    <lineage>
        <taxon>Bacteria</taxon>
        <taxon>Pseudomonadati</taxon>
        <taxon>Pseudomonadota</taxon>
        <taxon>Betaproteobacteria</taxon>
        <taxon>Rhodocyclales</taxon>
        <taxon>Rhodocyclaceae</taxon>
        <taxon>Rhodocyclus</taxon>
    </lineage>
</organism>
<evidence type="ECO:0000256" key="1">
    <source>
        <dbReference type="ARBA" id="ARBA00004651"/>
    </source>
</evidence>
<dbReference type="InterPro" id="IPR023408">
    <property type="entry name" value="MscS_beta-dom_sf"/>
</dbReference>
<keyword evidence="5 8" id="KW-1133">Transmembrane helix</keyword>
<feature type="transmembrane region" description="Helical" evidence="8">
    <location>
        <begin position="172"/>
        <end position="193"/>
    </location>
</feature>
<dbReference type="SUPFAM" id="SSF82861">
    <property type="entry name" value="Mechanosensitive channel protein MscS (YggB), transmembrane region"/>
    <property type="match status" value="1"/>
</dbReference>
<dbReference type="GO" id="GO:0005886">
    <property type="term" value="C:plasma membrane"/>
    <property type="evidence" value="ECO:0007669"/>
    <property type="project" value="UniProtKB-SubCell"/>
</dbReference>
<proteinExistence type="inferred from homology"/>
<feature type="compositionally biased region" description="Low complexity" evidence="7">
    <location>
        <begin position="441"/>
        <end position="453"/>
    </location>
</feature>
<feature type="transmembrane region" description="Helical" evidence="8">
    <location>
        <begin position="64"/>
        <end position="85"/>
    </location>
</feature>
<name>A0A840FXJ0_RHOTE</name>
<dbReference type="InterPro" id="IPR011066">
    <property type="entry name" value="MscS_channel_C_sf"/>
</dbReference>
<keyword evidence="6 8" id="KW-0472">Membrane</keyword>
<evidence type="ECO:0000313" key="11">
    <source>
        <dbReference type="EMBL" id="MBB4246827.1"/>
    </source>
</evidence>
<dbReference type="SUPFAM" id="SSF82689">
    <property type="entry name" value="Mechanosensitive channel protein MscS (YggB), C-terminal domain"/>
    <property type="match status" value="1"/>
</dbReference>
<dbReference type="InterPro" id="IPR006685">
    <property type="entry name" value="MscS_channel_2nd"/>
</dbReference>
<dbReference type="InterPro" id="IPR049278">
    <property type="entry name" value="MS_channel_C"/>
</dbReference>
<dbReference type="AlphaFoldDB" id="A0A840FXJ0"/>
<accession>A0A840FXJ0</accession>
<evidence type="ECO:0000259" key="10">
    <source>
        <dbReference type="Pfam" id="PF21082"/>
    </source>
</evidence>
<dbReference type="Pfam" id="PF00924">
    <property type="entry name" value="MS_channel_2nd"/>
    <property type="match status" value="1"/>
</dbReference>
<protein>
    <submittedName>
        <fullName evidence="11">Small-conductance mechanosensitive channel</fullName>
    </submittedName>
</protein>
<dbReference type="Pfam" id="PF21082">
    <property type="entry name" value="MS_channel_3rd"/>
    <property type="match status" value="1"/>
</dbReference>
<feature type="transmembrane region" description="Helical" evidence="8">
    <location>
        <begin position="131"/>
        <end position="152"/>
    </location>
</feature>
<evidence type="ECO:0000256" key="7">
    <source>
        <dbReference type="SAM" id="MobiDB-lite"/>
    </source>
</evidence>
<keyword evidence="3" id="KW-1003">Cell membrane</keyword>
<dbReference type="PANTHER" id="PTHR30347:SF1">
    <property type="entry name" value="MECHANOSENSITIVE CHANNEL MSCK"/>
    <property type="match status" value="1"/>
</dbReference>
<dbReference type="Gene3D" id="3.30.70.100">
    <property type="match status" value="1"/>
</dbReference>
<dbReference type="RefSeq" id="WP_153115330.1">
    <property type="nucleotide sequence ID" value="NZ_JACIGE010000003.1"/>
</dbReference>
<keyword evidence="12" id="KW-1185">Reference proteome</keyword>
<feature type="compositionally biased region" description="Pro residues" evidence="7">
    <location>
        <begin position="454"/>
        <end position="470"/>
    </location>
</feature>
<dbReference type="Gene3D" id="2.30.30.60">
    <property type="match status" value="1"/>
</dbReference>
<dbReference type="Proteomes" id="UP000587070">
    <property type="component" value="Unassembled WGS sequence"/>
</dbReference>
<dbReference type="Gene3D" id="1.10.287.1260">
    <property type="match status" value="1"/>
</dbReference>
<feature type="transmembrane region" description="Helical" evidence="8">
    <location>
        <begin position="214"/>
        <end position="233"/>
    </location>
</feature>
<feature type="domain" description="Mechanosensitive ion channel MscS" evidence="9">
    <location>
        <begin position="256"/>
        <end position="321"/>
    </location>
</feature>
<comment type="similarity">
    <text evidence="2">Belongs to the MscS (TC 1.A.23) family.</text>
</comment>
<gene>
    <name evidence="11" type="ORF">GGD90_001190</name>
</gene>
<evidence type="ECO:0000256" key="4">
    <source>
        <dbReference type="ARBA" id="ARBA00022692"/>
    </source>
</evidence>
<dbReference type="EMBL" id="JACIGE010000003">
    <property type="protein sequence ID" value="MBB4246827.1"/>
    <property type="molecule type" value="Genomic_DNA"/>
</dbReference>
<evidence type="ECO:0000256" key="8">
    <source>
        <dbReference type="SAM" id="Phobius"/>
    </source>
</evidence>
<keyword evidence="4 8" id="KW-0812">Transmembrane</keyword>
<reference evidence="11 12" key="1">
    <citation type="submission" date="2020-08" db="EMBL/GenBank/DDBJ databases">
        <title>Genome sequencing of Purple Non-Sulfur Bacteria from various extreme environments.</title>
        <authorList>
            <person name="Mayer M."/>
        </authorList>
    </citation>
    <scope>NUCLEOTIDE SEQUENCE [LARGE SCALE GENOMIC DNA]</scope>
    <source>
        <strain evidence="11 12">2761</strain>
    </source>
</reference>
<evidence type="ECO:0000259" key="9">
    <source>
        <dbReference type="Pfam" id="PF00924"/>
    </source>
</evidence>
<comment type="subcellular location">
    <subcellularLocation>
        <location evidence="1">Cell membrane</location>
        <topology evidence="1">Multi-pass membrane protein</topology>
    </subcellularLocation>
</comment>
<dbReference type="PANTHER" id="PTHR30347">
    <property type="entry name" value="POTASSIUM CHANNEL RELATED"/>
    <property type="match status" value="1"/>
</dbReference>
<dbReference type="InterPro" id="IPR010920">
    <property type="entry name" value="LSM_dom_sf"/>
</dbReference>